<sequence>LFPTEPTAQRTCTQWAHGGGRSLPLPEWCQHDGSTSQHCTSRLWPLILSQRLVPVS</sequence>
<feature type="non-terminal residue" evidence="1">
    <location>
        <position position="1"/>
    </location>
</feature>
<evidence type="ECO:0000313" key="1">
    <source>
        <dbReference type="EMBL" id="SBQ63987.1"/>
    </source>
</evidence>
<protein>
    <submittedName>
        <fullName evidence="1">Arrestin domain containing 1a</fullName>
    </submittedName>
</protein>
<gene>
    <name evidence="1" type="primary">ARRDC1A</name>
</gene>
<reference evidence="1" key="2">
    <citation type="submission" date="2016-06" db="EMBL/GenBank/DDBJ databases">
        <title>The genome of a short-lived fish provides insights into sex chromosome evolution and the genetic control of aging.</title>
        <authorList>
            <person name="Reichwald K."/>
            <person name="Felder M."/>
            <person name="Petzold A."/>
            <person name="Koch P."/>
            <person name="Groth M."/>
            <person name="Platzer M."/>
        </authorList>
    </citation>
    <scope>NUCLEOTIDE SEQUENCE</scope>
    <source>
        <tissue evidence="1">Brain</tissue>
    </source>
</reference>
<dbReference type="AlphaFoldDB" id="A0A1A8FYD5"/>
<proteinExistence type="predicted"/>
<dbReference type="EMBL" id="HAEB01017460">
    <property type="protein sequence ID" value="SBQ63987.1"/>
    <property type="molecule type" value="Transcribed_RNA"/>
</dbReference>
<reference evidence="1" key="1">
    <citation type="submission" date="2016-05" db="EMBL/GenBank/DDBJ databases">
        <authorList>
            <person name="Lavstsen T."/>
            <person name="Jespersen J.S."/>
        </authorList>
    </citation>
    <scope>NUCLEOTIDE SEQUENCE</scope>
    <source>
        <tissue evidence="1">Brain</tissue>
    </source>
</reference>
<accession>A0A1A8FYD5</accession>
<organism evidence="1">
    <name type="scientific">Nothobranchius korthausae</name>
    <dbReference type="NCBI Taxonomy" id="1143690"/>
    <lineage>
        <taxon>Eukaryota</taxon>
        <taxon>Metazoa</taxon>
        <taxon>Chordata</taxon>
        <taxon>Craniata</taxon>
        <taxon>Vertebrata</taxon>
        <taxon>Euteleostomi</taxon>
        <taxon>Actinopterygii</taxon>
        <taxon>Neopterygii</taxon>
        <taxon>Teleostei</taxon>
        <taxon>Neoteleostei</taxon>
        <taxon>Acanthomorphata</taxon>
        <taxon>Ovalentaria</taxon>
        <taxon>Atherinomorphae</taxon>
        <taxon>Cyprinodontiformes</taxon>
        <taxon>Nothobranchiidae</taxon>
        <taxon>Nothobranchius</taxon>
    </lineage>
</organism>
<name>A0A1A8FYD5_9TELE</name>